<sequence>MNTRLYTKEPTKNKILHRLVIAKGHLEKIIEMVADDKYCIDVIHQSQAVQSALKKVDELVLDGHLRGCVLAEIKKDGGKNNRLVNEILDVFNKSES</sequence>
<dbReference type="Gene3D" id="1.20.58.1000">
    <property type="entry name" value="Metal-sensitive repressor, helix protomer"/>
    <property type="match status" value="1"/>
</dbReference>
<name>A0A1F7Z355_9BACT</name>
<gene>
    <name evidence="1" type="ORF">A3D01_03495</name>
</gene>
<dbReference type="InterPro" id="IPR038390">
    <property type="entry name" value="Metal_Tscrpt_repr_sf"/>
</dbReference>
<dbReference type="EMBL" id="MGGR01000010">
    <property type="protein sequence ID" value="OGM33971.1"/>
    <property type="molecule type" value="Genomic_DNA"/>
</dbReference>
<dbReference type="AlphaFoldDB" id="A0A1F7Z355"/>
<dbReference type="PANTHER" id="PTHR33677">
    <property type="entry name" value="TRANSCRIPTIONAL REPRESSOR FRMR-RELATED"/>
    <property type="match status" value="1"/>
</dbReference>
<organism evidence="1 2">
    <name type="scientific">Candidatus Woesebacteria bacterium RIFCSPHIGHO2_02_FULL_39_13</name>
    <dbReference type="NCBI Taxonomy" id="1802505"/>
    <lineage>
        <taxon>Bacteria</taxon>
        <taxon>Candidatus Woeseibacteriota</taxon>
    </lineage>
</organism>
<dbReference type="Pfam" id="PF02583">
    <property type="entry name" value="Trns_repr_metal"/>
    <property type="match status" value="1"/>
</dbReference>
<dbReference type="STRING" id="1802505.A3D01_03495"/>
<dbReference type="Proteomes" id="UP000177169">
    <property type="component" value="Unassembled WGS sequence"/>
</dbReference>
<proteinExistence type="predicted"/>
<evidence type="ECO:0008006" key="3">
    <source>
        <dbReference type="Google" id="ProtNLM"/>
    </source>
</evidence>
<evidence type="ECO:0000313" key="2">
    <source>
        <dbReference type="Proteomes" id="UP000177169"/>
    </source>
</evidence>
<protein>
    <recommendedName>
        <fullName evidence="3">Transcriptional regulator</fullName>
    </recommendedName>
</protein>
<dbReference type="GO" id="GO:0045892">
    <property type="term" value="P:negative regulation of DNA-templated transcription"/>
    <property type="evidence" value="ECO:0007669"/>
    <property type="project" value="UniProtKB-ARBA"/>
</dbReference>
<dbReference type="GO" id="GO:0003677">
    <property type="term" value="F:DNA binding"/>
    <property type="evidence" value="ECO:0007669"/>
    <property type="project" value="InterPro"/>
</dbReference>
<accession>A0A1F7Z355</accession>
<dbReference type="GO" id="GO:0046872">
    <property type="term" value="F:metal ion binding"/>
    <property type="evidence" value="ECO:0007669"/>
    <property type="project" value="InterPro"/>
</dbReference>
<comment type="caution">
    <text evidence="1">The sequence shown here is derived from an EMBL/GenBank/DDBJ whole genome shotgun (WGS) entry which is preliminary data.</text>
</comment>
<reference evidence="1 2" key="1">
    <citation type="journal article" date="2016" name="Nat. Commun.">
        <title>Thousands of microbial genomes shed light on interconnected biogeochemical processes in an aquifer system.</title>
        <authorList>
            <person name="Anantharaman K."/>
            <person name="Brown C.T."/>
            <person name="Hug L.A."/>
            <person name="Sharon I."/>
            <person name="Castelle C.J."/>
            <person name="Probst A.J."/>
            <person name="Thomas B.C."/>
            <person name="Singh A."/>
            <person name="Wilkins M.J."/>
            <person name="Karaoz U."/>
            <person name="Brodie E.L."/>
            <person name="Williams K.H."/>
            <person name="Hubbard S.S."/>
            <person name="Banfield J.F."/>
        </authorList>
    </citation>
    <scope>NUCLEOTIDE SEQUENCE [LARGE SCALE GENOMIC DNA]</scope>
</reference>
<evidence type="ECO:0000313" key="1">
    <source>
        <dbReference type="EMBL" id="OGM33971.1"/>
    </source>
</evidence>
<dbReference type="InterPro" id="IPR003735">
    <property type="entry name" value="Metal_Tscrpt_repr"/>
</dbReference>